<dbReference type="EMBL" id="NHTK01005654">
    <property type="protein sequence ID" value="PPQ75629.1"/>
    <property type="molecule type" value="Genomic_DNA"/>
</dbReference>
<proteinExistence type="predicted"/>
<dbReference type="AlphaFoldDB" id="A0A409WAW6"/>
<accession>A0A409WAW6</accession>
<reference evidence="1 2" key="1">
    <citation type="journal article" date="2018" name="Evol. Lett.">
        <title>Horizontal gene cluster transfer increased hallucinogenic mushroom diversity.</title>
        <authorList>
            <person name="Reynolds H.T."/>
            <person name="Vijayakumar V."/>
            <person name="Gluck-Thaler E."/>
            <person name="Korotkin H.B."/>
            <person name="Matheny P.B."/>
            <person name="Slot J.C."/>
        </authorList>
    </citation>
    <scope>NUCLEOTIDE SEQUENCE [LARGE SCALE GENOMIC DNA]</scope>
    <source>
        <strain evidence="1 2">2629</strain>
    </source>
</reference>
<name>A0A409WAW6_9AGAR</name>
<dbReference type="InParanoid" id="A0A409WAW6"/>
<comment type="caution">
    <text evidence="1">The sequence shown here is derived from an EMBL/GenBank/DDBJ whole genome shotgun (WGS) entry which is preliminary data.</text>
</comment>
<sequence>MSASATSTTATMRPCSPIEDDFVIISHQDISEADCEGSYVILDSPISPTVRQQKAHPTCSLDNADYVLVNATHTTPKQQHTFCGTGYFLSKTSIDKENTIKTMEESYVIINSASKARRTA</sequence>
<protein>
    <submittedName>
        <fullName evidence="1">Uncharacterized protein</fullName>
    </submittedName>
</protein>
<keyword evidence="2" id="KW-1185">Reference proteome</keyword>
<gene>
    <name evidence="1" type="ORF">CVT24_010475</name>
</gene>
<dbReference type="Proteomes" id="UP000284842">
    <property type="component" value="Unassembled WGS sequence"/>
</dbReference>
<evidence type="ECO:0000313" key="1">
    <source>
        <dbReference type="EMBL" id="PPQ75629.1"/>
    </source>
</evidence>
<evidence type="ECO:0000313" key="2">
    <source>
        <dbReference type="Proteomes" id="UP000284842"/>
    </source>
</evidence>
<organism evidence="1 2">
    <name type="scientific">Panaeolus cyanescens</name>
    <dbReference type="NCBI Taxonomy" id="181874"/>
    <lineage>
        <taxon>Eukaryota</taxon>
        <taxon>Fungi</taxon>
        <taxon>Dikarya</taxon>
        <taxon>Basidiomycota</taxon>
        <taxon>Agaricomycotina</taxon>
        <taxon>Agaricomycetes</taxon>
        <taxon>Agaricomycetidae</taxon>
        <taxon>Agaricales</taxon>
        <taxon>Agaricineae</taxon>
        <taxon>Galeropsidaceae</taxon>
        <taxon>Panaeolus</taxon>
    </lineage>
</organism>